<sequence length="908" mass="95741">MRAARGLFLFIVPLIAFAASAVPCFAQDEFLINDDRVDRNQWAPQAARGSTGTLVVVWMDGRNMTGSVVDFDTYLVTIRNPQAVGSTVNRRLNDDPPGAPQGFPSIDSSPAGTFFCVWEDSRAGNRDIYGATLDSIGLRITPNLRLNDDATFSEQANPIVTGVGASRYLAAWGDQRQGQGEVFAAMLTSSGAPIGPNFKISADPISGGSYQGEPAADARADGRTLVAWLDGREGGTVFGATFDVYAQWLDGDGQPIGGNFKVNDTVGPQRDTSVAVAADSTGGFVVAWIDRRNFPGDAGDVYAQRYDAGGNSVGANVRVNDDGPGREQRAVRAVAIPGAVCLIWEDLRGNLGLDSNVEAARIPFDSSPPGANFRVNVSIPARQGTPGGVWDGRDAILAAWEDGRNGAPDIYAISILSDGTRRGTETQLNDDAAPGDQRRPEVGRGPGRYVATWTDRRSGTNDLFGQWITSAGGRDGPNHRIWKDDGISRPVSAASAVEPGGSALVAVHLTRDSDAGEIRGFSYTTIGASPTSSFWISDSLPSAQAIPAVTATASGFTAAWLDSRDGIPRIYGQRLSISGARVGGNHAVLAVEPADPVLALDLDADPAGGYWLCYAEGMTVDQRLWIVHLDANLLADRGPIQVAPSMPGTRAHPSIGVGPDGRVEVAWLGAGVGGRGQCYHQAFDPSGIPLSPEFTLGPGDGVETQAAPRLSVAGETSIATWEADRDGNWGIWLQTFTLGAVPKSGVMRIDQDVLGADQLDPSPGLDPSGRVIILWSDGRSASSGTDILGRVFSFGTTDVIEPPLPPPAPRPAPPRALRVGPARPNPFSGTIGISVEVPAARSARVTVRVVNVRGEVVATIYDGPTAAERVLVRWDGTDRHSHKVGSGVYWIVADAGGERRALRVVQLR</sequence>
<name>A0A538TUG1_UNCEI</name>
<dbReference type="Gene3D" id="2.60.40.4070">
    <property type="match status" value="1"/>
</dbReference>
<organism evidence="3 4">
    <name type="scientific">Eiseniibacteriota bacterium</name>
    <dbReference type="NCBI Taxonomy" id="2212470"/>
    <lineage>
        <taxon>Bacteria</taxon>
        <taxon>Candidatus Eiseniibacteriota</taxon>
    </lineage>
</organism>
<dbReference type="AlphaFoldDB" id="A0A538TUG1"/>
<accession>A0A538TUG1</accession>
<proteinExistence type="predicted"/>
<gene>
    <name evidence="3" type="ORF">E6K79_00550</name>
</gene>
<feature type="chain" id="PRO_5021944297" evidence="2">
    <location>
        <begin position="19"/>
        <end position="908"/>
    </location>
</feature>
<keyword evidence="2" id="KW-0732">Signal</keyword>
<protein>
    <submittedName>
        <fullName evidence="3">Uncharacterized protein</fullName>
    </submittedName>
</protein>
<reference evidence="3 4" key="1">
    <citation type="journal article" date="2019" name="Nat. Microbiol.">
        <title>Mediterranean grassland soil C-N compound turnover is dependent on rainfall and depth, and is mediated by genomically divergent microorganisms.</title>
        <authorList>
            <person name="Diamond S."/>
            <person name="Andeer P.F."/>
            <person name="Li Z."/>
            <person name="Crits-Christoph A."/>
            <person name="Burstein D."/>
            <person name="Anantharaman K."/>
            <person name="Lane K.R."/>
            <person name="Thomas B.C."/>
            <person name="Pan C."/>
            <person name="Northen T.R."/>
            <person name="Banfield J.F."/>
        </authorList>
    </citation>
    <scope>NUCLEOTIDE SEQUENCE [LARGE SCALE GENOMIC DNA]</scope>
    <source>
        <strain evidence="3">WS_9</strain>
    </source>
</reference>
<dbReference type="Proteomes" id="UP000317691">
    <property type="component" value="Unassembled WGS sequence"/>
</dbReference>
<feature type="region of interest" description="Disordered" evidence="1">
    <location>
        <begin position="422"/>
        <end position="447"/>
    </location>
</feature>
<comment type="caution">
    <text evidence="3">The sequence shown here is derived from an EMBL/GenBank/DDBJ whole genome shotgun (WGS) entry which is preliminary data.</text>
</comment>
<evidence type="ECO:0000256" key="2">
    <source>
        <dbReference type="SAM" id="SignalP"/>
    </source>
</evidence>
<evidence type="ECO:0000313" key="4">
    <source>
        <dbReference type="Proteomes" id="UP000317691"/>
    </source>
</evidence>
<dbReference type="EMBL" id="VBOZ01000002">
    <property type="protein sequence ID" value="TMQ67264.1"/>
    <property type="molecule type" value="Genomic_DNA"/>
</dbReference>
<feature type="signal peptide" evidence="2">
    <location>
        <begin position="1"/>
        <end position="18"/>
    </location>
</feature>
<evidence type="ECO:0000256" key="1">
    <source>
        <dbReference type="SAM" id="MobiDB-lite"/>
    </source>
</evidence>
<evidence type="ECO:0000313" key="3">
    <source>
        <dbReference type="EMBL" id="TMQ67264.1"/>
    </source>
</evidence>